<dbReference type="PROSITE" id="PS51257">
    <property type="entry name" value="PROKAR_LIPOPROTEIN"/>
    <property type="match status" value="1"/>
</dbReference>
<sequence length="383" mass="40686">MPLRRWNRALLALLALTACKKEEPAAAPPSPAAPPAGQARPAPPTPAPAPPEAPAAAAPGTMVAYLLPQDPERCDWVRRTLPAGEPTALFTFNAPCDRSMVSWGPGAKEGLVFTWPSGEGEVPRAWRVDFVAHSGKPLDLKGLPGGTGAGAPDKPSIEAIGFDAQGRPVAIISDVYVSRTPKKGADGKAFLPFEKDRYPVAEGEGVPGLALAYRLEDGGWKRIETKASTFDTDISQGTDALDAVRTLSSLVKASPSHEMPGDNAPEGQVAKLNAAFPGLDDSGEWRAMPTPGGPFYYRGEQGGEFLYPSPPVGFEQDGKLVDLEGLLAKNGDFLDLRLQDGFLLVGIHANARAAQIWDTRTKERLLTLEDAVAAAFWPKARTP</sequence>
<dbReference type="RefSeq" id="WP_075007766.1">
    <property type="nucleotide sequence ID" value="NZ_FOAP01000009.1"/>
</dbReference>
<evidence type="ECO:0008006" key="5">
    <source>
        <dbReference type="Google" id="ProtNLM"/>
    </source>
</evidence>
<keyword evidence="2" id="KW-0732">Signal</keyword>
<dbReference type="OrthoDB" id="5492275at2"/>
<accession>A0A1H7TLZ3</accession>
<gene>
    <name evidence="3" type="ORF">SAMN05444354_10970</name>
</gene>
<name>A0A1H7TLZ3_STIAU</name>
<evidence type="ECO:0000313" key="3">
    <source>
        <dbReference type="EMBL" id="SEL85703.1"/>
    </source>
</evidence>
<dbReference type="AlphaFoldDB" id="A0A1H7TLZ3"/>
<feature type="region of interest" description="Disordered" evidence="1">
    <location>
        <begin position="22"/>
        <end position="56"/>
    </location>
</feature>
<protein>
    <recommendedName>
        <fullName evidence="5">Lipoprotein</fullName>
    </recommendedName>
</protein>
<evidence type="ECO:0000256" key="2">
    <source>
        <dbReference type="SAM" id="SignalP"/>
    </source>
</evidence>
<reference evidence="4" key="1">
    <citation type="submission" date="2016-10" db="EMBL/GenBank/DDBJ databases">
        <authorList>
            <person name="Varghese N."/>
            <person name="Submissions S."/>
        </authorList>
    </citation>
    <scope>NUCLEOTIDE SEQUENCE [LARGE SCALE GENOMIC DNA]</scope>
    <source>
        <strain evidence="4">DSM 17044</strain>
    </source>
</reference>
<feature type="signal peptide" evidence="2">
    <location>
        <begin position="1"/>
        <end position="20"/>
    </location>
</feature>
<organism evidence="3 4">
    <name type="scientific">Stigmatella aurantiaca</name>
    <dbReference type="NCBI Taxonomy" id="41"/>
    <lineage>
        <taxon>Bacteria</taxon>
        <taxon>Pseudomonadati</taxon>
        <taxon>Myxococcota</taxon>
        <taxon>Myxococcia</taxon>
        <taxon>Myxococcales</taxon>
        <taxon>Cystobacterineae</taxon>
        <taxon>Archangiaceae</taxon>
        <taxon>Stigmatella</taxon>
    </lineage>
</organism>
<feature type="chain" id="PRO_5010371089" description="Lipoprotein" evidence="2">
    <location>
        <begin position="21"/>
        <end position="383"/>
    </location>
</feature>
<keyword evidence="4" id="KW-1185">Reference proteome</keyword>
<evidence type="ECO:0000256" key="1">
    <source>
        <dbReference type="SAM" id="MobiDB-lite"/>
    </source>
</evidence>
<dbReference type="Proteomes" id="UP000182719">
    <property type="component" value="Unassembled WGS sequence"/>
</dbReference>
<evidence type="ECO:0000313" key="4">
    <source>
        <dbReference type="Proteomes" id="UP000182719"/>
    </source>
</evidence>
<proteinExistence type="predicted"/>
<dbReference type="EMBL" id="FOAP01000009">
    <property type="protein sequence ID" value="SEL85703.1"/>
    <property type="molecule type" value="Genomic_DNA"/>
</dbReference>
<feature type="compositionally biased region" description="Pro residues" evidence="1">
    <location>
        <begin position="41"/>
        <end position="53"/>
    </location>
</feature>